<evidence type="ECO:0000259" key="10">
    <source>
        <dbReference type="Pfam" id="PF20511"/>
    </source>
</evidence>
<keyword evidence="6 7" id="KW-0413">Isomerase</keyword>
<sequence length="318" mass="36454">MYQEPIFLKPVFQERIWGGDKLKPLFQYDIPSNQTGEAWVISAHPNGPSEIVNGPLSGQTLADAWNNHRELFNKDSNNNEAYPLLVKILDANDNLSVQVHPDDTYAREVEKQPYGKTECWYVLQAEPEAELILGHHAKTKEELTKMMDEGKWDQLLRRIPVTAGDFVYVPSGTIHAIGKGIVLLETQQSSDITYRVYDYERVDNNGNTRELHLDKAKQVTNIPHQTPVIDQKQTQKENLQMKRLVQEKYFTVYHWKINGEVTQQLDVDFLQCSIISGTAEIEIDEKTYALKKGDNFILPHSISTYRLIGDAEFIVSHT</sequence>
<evidence type="ECO:0000256" key="4">
    <source>
        <dbReference type="ARBA" id="ARBA00022723"/>
    </source>
</evidence>
<comment type="cofactor">
    <cofactor evidence="8">
        <name>Zn(2+)</name>
        <dbReference type="ChEBI" id="CHEBI:29105"/>
    </cofactor>
    <text evidence="8">Binds 1 zinc ion per subunit.</text>
</comment>
<feature type="binding site" evidence="8">
    <location>
        <position position="175"/>
    </location>
    <ligand>
        <name>Zn(2+)</name>
        <dbReference type="ChEBI" id="CHEBI:29105"/>
    </ligand>
</feature>
<dbReference type="NCBIfam" id="TIGR00218">
    <property type="entry name" value="manA"/>
    <property type="match status" value="1"/>
</dbReference>
<name>A0A0L0QMX3_VIRPA</name>
<dbReference type="AlphaFoldDB" id="A0A0L0QMX3"/>
<proteinExistence type="inferred from homology"/>
<feature type="binding site" evidence="8">
    <location>
        <position position="100"/>
    </location>
    <ligand>
        <name>Zn(2+)</name>
        <dbReference type="ChEBI" id="CHEBI:29105"/>
    </ligand>
</feature>
<dbReference type="SUPFAM" id="SSF51182">
    <property type="entry name" value="RmlC-like cupins"/>
    <property type="match status" value="1"/>
</dbReference>
<gene>
    <name evidence="12" type="ORF">AFK71_13990</name>
</gene>
<evidence type="ECO:0000259" key="11">
    <source>
        <dbReference type="Pfam" id="PF21621"/>
    </source>
</evidence>
<evidence type="ECO:0000256" key="7">
    <source>
        <dbReference type="PIRNR" id="PIRNR036894"/>
    </source>
</evidence>
<evidence type="ECO:0000256" key="5">
    <source>
        <dbReference type="ARBA" id="ARBA00022833"/>
    </source>
</evidence>
<evidence type="ECO:0000313" key="12">
    <source>
        <dbReference type="EMBL" id="KNE19578.1"/>
    </source>
</evidence>
<evidence type="ECO:0000256" key="3">
    <source>
        <dbReference type="ARBA" id="ARBA00011956"/>
    </source>
</evidence>
<keyword evidence="5 7" id="KW-0862">Zinc</keyword>
<dbReference type="InterPro" id="IPR046457">
    <property type="entry name" value="PMI_typeI_cat"/>
</dbReference>
<feature type="active site" evidence="9">
    <location>
        <position position="195"/>
    </location>
</feature>
<evidence type="ECO:0000256" key="2">
    <source>
        <dbReference type="ARBA" id="ARBA00010772"/>
    </source>
</evidence>
<feature type="domain" description="Phosphomannose isomerase type I catalytic" evidence="10">
    <location>
        <begin position="7"/>
        <end position="110"/>
    </location>
</feature>
<dbReference type="OrthoDB" id="9808275at2"/>
<feature type="binding site" evidence="8">
    <location>
        <position position="118"/>
    </location>
    <ligand>
        <name>Zn(2+)</name>
        <dbReference type="ChEBI" id="CHEBI:29105"/>
    </ligand>
</feature>
<dbReference type="Gene3D" id="2.60.120.10">
    <property type="entry name" value="Jelly Rolls"/>
    <property type="match status" value="2"/>
</dbReference>
<dbReference type="Pfam" id="PF21621">
    <property type="entry name" value="MPI_cupin_dom"/>
    <property type="match status" value="1"/>
</dbReference>
<dbReference type="EC" id="5.3.1.8" evidence="3 7"/>
<dbReference type="Pfam" id="PF20511">
    <property type="entry name" value="PMI_typeI_cat"/>
    <property type="match status" value="1"/>
</dbReference>
<protein>
    <recommendedName>
        <fullName evidence="3 7">Mannose-6-phosphate isomerase</fullName>
        <ecNumber evidence="3 7">5.3.1.8</ecNumber>
    </recommendedName>
</protein>
<reference evidence="13" key="1">
    <citation type="submission" date="2015-07" db="EMBL/GenBank/DDBJ databases">
        <title>Fjat-10053 dsm26.</title>
        <authorList>
            <person name="Liu B."/>
            <person name="Wang J."/>
            <person name="Zhu Y."/>
            <person name="Liu G."/>
            <person name="Chen Q."/>
            <person name="Chen Z."/>
            <person name="Lan J."/>
            <person name="Che J."/>
            <person name="Ge C."/>
            <person name="Shi H."/>
            <person name="Pan Z."/>
            <person name="Liu X."/>
        </authorList>
    </citation>
    <scope>NUCLEOTIDE SEQUENCE [LARGE SCALE GENOMIC DNA]</scope>
    <source>
        <strain evidence="13">DSM 26</strain>
    </source>
</reference>
<feature type="domain" description="Mannose-6-phosphate isomerase cupin" evidence="11">
    <location>
        <begin position="242"/>
        <end position="317"/>
    </location>
</feature>
<dbReference type="CDD" id="cd07010">
    <property type="entry name" value="cupin_PMI_type_I_N_bac"/>
    <property type="match status" value="1"/>
</dbReference>
<evidence type="ECO:0000256" key="8">
    <source>
        <dbReference type="PIRSR" id="PIRSR036894-1"/>
    </source>
</evidence>
<dbReference type="InterPro" id="IPR051804">
    <property type="entry name" value="Carb_Metab_Reg_Kinase/Isom"/>
</dbReference>
<dbReference type="RefSeq" id="WP_050352122.1">
    <property type="nucleotide sequence ID" value="NZ_CP073011.1"/>
</dbReference>
<dbReference type="InterPro" id="IPR014628">
    <property type="entry name" value="Man6P_isomerase_Firm_short"/>
</dbReference>
<evidence type="ECO:0000256" key="9">
    <source>
        <dbReference type="PIRSR" id="PIRSR036894-2"/>
    </source>
</evidence>
<dbReference type="GO" id="GO:0004476">
    <property type="term" value="F:mannose-6-phosphate isomerase activity"/>
    <property type="evidence" value="ECO:0007669"/>
    <property type="project" value="UniProtKB-UniRule"/>
</dbReference>
<dbReference type="InterPro" id="IPR001250">
    <property type="entry name" value="Man6P_Isoase-1"/>
</dbReference>
<dbReference type="EMBL" id="LGTO01000007">
    <property type="protein sequence ID" value="KNE19578.1"/>
    <property type="molecule type" value="Genomic_DNA"/>
</dbReference>
<evidence type="ECO:0000313" key="13">
    <source>
        <dbReference type="Proteomes" id="UP000036780"/>
    </source>
</evidence>
<dbReference type="PANTHER" id="PTHR42742">
    <property type="entry name" value="TRANSCRIPTIONAL REPRESSOR MPRA"/>
    <property type="match status" value="1"/>
</dbReference>
<accession>A0A0L0QMX3</accession>
<dbReference type="InterPro" id="IPR014710">
    <property type="entry name" value="RmlC-like_jellyroll"/>
</dbReference>
<dbReference type="PANTHER" id="PTHR42742:SF3">
    <property type="entry name" value="FRUCTOKINASE"/>
    <property type="match status" value="1"/>
</dbReference>
<comment type="caution">
    <text evidence="12">The sequence shown here is derived from an EMBL/GenBank/DDBJ whole genome shotgun (WGS) entry which is preliminary data.</text>
</comment>
<evidence type="ECO:0000256" key="1">
    <source>
        <dbReference type="ARBA" id="ARBA00000757"/>
    </source>
</evidence>
<dbReference type="GO" id="GO:0005975">
    <property type="term" value="P:carbohydrate metabolic process"/>
    <property type="evidence" value="ECO:0007669"/>
    <property type="project" value="UniProtKB-UniRule"/>
</dbReference>
<comment type="similarity">
    <text evidence="2 7">Belongs to the mannose-6-phosphate isomerase type 1 family.</text>
</comment>
<evidence type="ECO:0000256" key="6">
    <source>
        <dbReference type="ARBA" id="ARBA00023235"/>
    </source>
</evidence>
<dbReference type="PATRIC" id="fig|1473.5.peg.1420"/>
<dbReference type="InterPro" id="IPR049071">
    <property type="entry name" value="MPI_cupin_dom"/>
</dbReference>
<dbReference type="Proteomes" id="UP000036780">
    <property type="component" value="Unassembled WGS sequence"/>
</dbReference>
<keyword evidence="4 7" id="KW-0479">Metal-binding</keyword>
<keyword evidence="13" id="KW-1185">Reference proteome</keyword>
<dbReference type="GO" id="GO:0008270">
    <property type="term" value="F:zinc ion binding"/>
    <property type="evidence" value="ECO:0007669"/>
    <property type="project" value="UniProtKB-UniRule"/>
</dbReference>
<dbReference type="GeneID" id="66871398"/>
<dbReference type="PIRSF" id="PIRSF036894">
    <property type="entry name" value="PMI_Firm_short"/>
    <property type="match status" value="1"/>
</dbReference>
<dbReference type="InterPro" id="IPR011051">
    <property type="entry name" value="RmlC_Cupin_sf"/>
</dbReference>
<organism evidence="12 13">
    <name type="scientific">Virgibacillus pantothenticus</name>
    <dbReference type="NCBI Taxonomy" id="1473"/>
    <lineage>
        <taxon>Bacteria</taxon>
        <taxon>Bacillati</taxon>
        <taxon>Bacillota</taxon>
        <taxon>Bacilli</taxon>
        <taxon>Bacillales</taxon>
        <taxon>Bacillaceae</taxon>
        <taxon>Virgibacillus</taxon>
    </lineage>
</organism>
<comment type="catalytic activity">
    <reaction evidence="1 7">
        <text>D-mannose 6-phosphate = D-fructose 6-phosphate</text>
        <dbReference type="Rhea" id="RHEA:12356"/>
        <dbReference type="ChEBI" id="CHEBI:58735"/>
        <dbReference type="ChEBI" id="CHEBI:61527"/>
        <dbReference type="EC" id="5.3.1.8"/>
    </reaction>
</comment>